<accession>A0A1G2FXI1</accession>
<name>A0A1G2FXI1_9BACT</name>
<comment type="caution">
    <text evidence="1">The sequence shown here is derived from an EMBL/GenBank/DDBJ whole genome shotgun (WGS) entry which is preliminary data.</text>
</comment>
<evidence type="ECO:0000313" key="2">
    <source>
        <dbReference type="Proteomes" id="UP000177480"/>
    </source>
</evidence>
<sequence>MKPGREYIPEVGSVSETRLLSPEQEHSKNLADGVERYTEFIDSFRPTVHRDGFGTDITYRKRVAEQLGASSEERLRSFPDGTKQLKKNTQVFFDSNAIVRSKILQENRDAGRVPDEDFFSSLYNTVQFQQEMSRLILQHRFVPTIDTSMQKFWGVFEKASSPIISDPNFAREQQHGIEHAVTASHLLETRGWRIHKPRVKSDIQEGIDGFATGTTLEGKEIILALQFKSTPATAPPLVDVKVLYPFPNQADIEEDAWNLVESVKKYRLKNPNLPLFPVIMRIPPAEKTPHIRRGTGLLASLGAADALLDETGKKALEYAETLVDVKIEKQKPKKKVIYVPQGK</sequence>
<gene>
    <name evidence="1" type="ORF">A2719_02095</name>
</gene>
<dbReference type="EMBL" id="MHNK01000022">
    <property type="protein sequence ID" value="OGZ42786.1"/>
    <property type="molecule type" value="Genomic_DNA"/>
</dbReference>
<reference evidence="1 2" key="1">
    <citation type="journal article" date="2016" name="Nat. Commun.">
        <title>Thousands of microbial genomes shed light on interconnected biogeochemical processes in an aquifer system.</title>
        <authorList>
            <person name="Anantharaman K."/>
            <person name="Brown C.T."/>
            <person name="Hug L.A."/>
            <person name="Sharon I."/>
            <person name="Castelle C.J."/>
            <person name="Probst A.J."/>
            <person name="Thomas B.C."/>
            <person name="Singh A."/>
            <person name="Wilkins M.J."/>
            <person name="Karaoz U."/>
            <person name="Brodie E.L."/>
            <person name="Williams K.H."/>
            <person name="Hubbard S.S."/>
            <person name="Banfield J.F."/>
        </authorList>
    </citation>
    <scope>NUCLEOTIDE SEQUENCE [LARGE SCALE GENOMIC DNA]</scope>
</reference>
<dbReference type="STRING" id="1802114.A2719_02095"/>
<dbReference type="Proteomes" id="UP000177480">
    <property type="component" value="Unassembled WGS sequence"/>
</dbReference>
<evidence type="ECO:0000313" key="1">
    <source>
        <dbReference type="EMBL" id="OGZ42786.1"/>
    </source>
</evidence>
<organism evidence="1 2">
    <name type="scientific">Candidatus Ryanbacteria bacterium RIFCSPHIGHO2_01_FULL_45_22</name>
    <dbReference type="NCBI Taxonomy" id="1802114"/>
    <lineage>
        <taxon>Bacteria</taxon>
        <taxon>Candidatus Ryaniibacteriota</taxon>
    </lineage>
</organism>
<proteinExistence type="predicted"/>
<protein>
    <submittedName>
        <fullName evidence="1">Uncharacterized protein</fullName>
    </submittedName>
</protein>
<dbReference type="AlphaFoldDB" id="A0A1G2FXI1"/>